<evidence type="ECO:0000256" key="1">
    <source>
        <dbReference type="SAM" id="MobiDB-lite"/>
    </source>
</evidence>
<feature type="signal peptide" evidence="2">
    <location>
        <begin position="1"/>
        <end position="29"/>
    </location>
</feature>
<feature type="chain" id="PRO_5016760052" evidence="2">
    <location>
        <begin position="30"/>
        <end position="212"/>
    </location>
</feature>
<dbReference type="AlphaFoldDB" id="A0A364VA13"/>
<name>A0A364VA13_9CORY</name>
<reference evidence="3 4" key="1">
    <citation type="journal article" date="2018" name="Syst. Appl. Microbiol.">
        <title>Corynebacterium heidelbergense sp. nov., isolated from the preen glands of Egyptian geese (Alopochen aegyptiacus).</title>
        <authorList>
            <person name="Braun M.S."/>
            <person name="Wang E."/>
            <person name="Zimmermann S."/>
            <person name="Wink M."/>
        </authorList>
    </citation>
    <scope>NUCLEOTIDE SEQUENCE [LARGE SCALE GENOMIC DNA]</scope>
    <source>
        <strain evidence="3 4">DSM 104638</strain>
    </source>
</reference>
<evidence type="ECO:0000313" key="4">
    <source>
        <dbReference type="Proteomes" id="UP000251047"/>
    </source>
</evidence>
<organism evidence="3 4">
    <name type="scientific">Corynebacterium heidelbergense</name>
    <dbReference type="NCBI Taxonomy" id="2055947"/>
    <lineage>
        <taxon>Bacteria</taxon>
        <taxon>Bacillati</taxon>
        <taxon>Actinomycetota</taxon>
        <taxon>Actinomycetes</taxon>
        <taxon>Mycobacteriales</taxon>
        <taxon>Corynebacteriaceae</taxon>
        <taxon>Corynebacterium</taxon>
    </lineage>
</organism>
<feature type="region of interest" description="Disordered" evidence="1">
    <location>
        <begin position="103"/>
        <end position="212"/>
    </location>
</feature>
<dbReference type="RefSeq" id="WP_112770078.1">
    <property type="nucleotide sequence ID" value="NZ_CP063191.1"/>
</dbReference>
<dbReference type="Proteomes" id="UP000251047">
    <property type="component" value="Unassembled WGS sequence"/>
</dbReference>
<feature type="compositionally biased region" description="Gly residues" evidence="1">
    <location>
        <begin position="194"/>
        <end position="212"/>
    </location>
</feature>
<proteinExistence type="predicted"/>
<dbReference type="EMBL" id="PHQP01000078">
    <property type="protein sequence ID" value="RAV33406.1"/>
    <property type="molecule type" value="Genomic_DNA"/>
</dbReference>
<feature type="compositionally biased region" description="Gly residues" evidence="1">
    <location>
        <begin position="168"/>
        <end position="185"/>
    </location>
</feature>
<protein>
    <submittedName>
        <fullName evidence="3">Uncharacterized protein</fullName>
    </submittedName>
</protein>
<sequence length="212" mass="21322">MSERSRPTHHVFAASSALALLSFCISSCAQDHPEPPQQVDWGQVCVDQQTQQRVEDGQCNGVQPLQEQNNGGFASSPFLWYFLGSRVGGNTGVLPSIGSKMPAPTADNPVSKTIPSEGKVYTGLPGQGGRFSDSFAKAGGAESRQGGKVVQRGTPKDIQPGVPAKGSSNGGNNSGSGSGKDGGNSGKNSSGKSNSGGGFGGGHSSGGGRSGG</sequence>
<keyword evidence="2" id="KW-0732">Signal</keyword>
<gene>
    <name evidence="3" type="ORF">CWC39_08625</name>
</gene>
<comment type="caution">
    <text evidence="3">The sequence shown here is derived from an EMBL/GenBank/DDBJ whole genome shotgun (WGS) entry which is preliminary data.</text>
</comment>
<evidence type="ECO:0000313" key="3">
    <source>
        <dbReference type="EMBL" id="RAV33406.1"/>
    </source>
</evidence>
<evidence type="ECO:0000256" key="2">
    <source>
        <dbReference type="SAM" id="SignalP"/>
    </source>
</evidence>
<accession>A0A364VA13</accession>